<dbReference type="AlphaFoldDB" id="A0A9W4SX13"/>
<keyword evidence="2" id="KW-1185">Reference proteome</keyword>
<evidence type="ECO:0000313" key="1">
    <source>
        <dbReference type="EMBL" id="CAI2186564.1"/>
    </source>
</evidence>
<accession>A0A9W4SX13</accession>
<comment type="caution">
    <text evidence="1">The sequence shown here is derived from an EMBL/GenBank/DDBJ whole genome shotgun (WGS) entry which is preliminary data.</text>
</comment>
<proteinExistence type="predicted"/>
<organism evidence="1 2">
    <name type="scientific">Funneliformis geosporum</name>
    <dbReference type="NCBI Taxonomy" id="1117311"/>
    <lineage>
        <taxon>Eukaryota</taxon>
        <taxon>Fungi</taxon>
        <taxon>Fungi incertae sedis</taxon>
        <taxon>Mucoromycota</taxon>
        <taxon>Glomeromycotina</taxon>
        <taxon>Glomeromycetes</taxon>
        <taxon>Glomerales</taxon>
        <taxon>Glomeraceae</taxon>
        <taxon>Funneliformis</taxon>
    </lineage>
</organism>
<reference evidence="1" key="1">
    <citation type="submission" date="2022-08" db="EMBL/GenBank/DDBJ databases">
        <authorList>
            <person name="Kallberg Y."/>
            <person name="Tangrot J."/>
            <person name="Rosling A."/>
        </authorList>
    </citation>
    <scope>NUCLEOTIDE SEQUENCE</scope>
    <source>
        <strain evidence="1">Wild A</strain>
    </source>
</reference>
<gene>
    <name evidence="1" type="ORF">FWILDA_LOCUS12640</name>
</gene>
<protein>
    <submittedName>
        <fullName evidence="1">8497_t:CDS:1</fullName>
    </submittedName>
</protein>
<evidence type="ECO:0000313" key="2">
    <source>
        <dbReference type="Proteomes" id="UP001153678"/>
    </source>
</evidence>
<dbReference type="EMBL" id="CAMKVN010004198">
    <property type="protein sequence ID" value="CAI2186564.1"/>
    <property type="molecule type" value="Genomic_DNA"/>
</dbReference>
<sequence>MSNDKGSLDYLPIYSFLFMNEKGSSLYNAYDQTVIDIDASQEDIETTDIKIQEVFFRICLSFIRVLYQILDCSWEKILNGLVIAISSDPNKIQPPTSLGLEVRPQMLRFEKNNNPLRIIELDYQRKGLRKLHIFQLERKIRQENKNSSQSSHKVKYNKPLTATKTYEKRYIKSLSNEGDIYVGSLWKIGKIYVLENLAISDNVNLLVLSTRHSYLNTITTRLNLKSYCDINGNINLLDHKRVICQIENLHRTQAQSHLVGQSIEKLYKLIQEVRCIIIMDNNFTDLNIKWIKTFRKDKLFSIIHYTYQPQKGKIFYLTLNKEIVLTELWDWAKQMSSLPFENRKNASLICHLRKDLQGIVYALKTEFPELRIKEYHSKSNLIEKVQDFSNVEESWKGIDLVAYTTGIVVSIIEFIPKLEDTTILLSQTVKVSSSIVKAEKISDISNAFIVNYETAELLENKLKKTLE</sequence>
<dbReference type="OrthoDB" id="2373574at2759"/>
<name>A0A9W4SX13_9GLOM</name>
<dbReference type="Proteomes" id="UP001153678">
    <property type="component" value="Unassembled WGS sequence"/>
</dbReference>